<gene>
    <name evidence="2" type="ORF">MTR67_004295</name>
</gene>
<dbReference type="PANTHER" id="PTHR48186:SF1">
    <property type="entry name" value="TPX2 C-TERMINAL DOMAIN-CONTAINING PROTEIN"/>
    <property type="match status" value="1"/>
</dbReference>
<keyword evidence="3" id="KW-1185">Reference proteome</keyword>
<sequence>MEIERVFMSCFFIEKKPTDIFDLIEAALQVGAKKYPVQFEKRKNKIVNMIMHFGDYDDLILDEDDNVGDEDKMIKKEESEKQKKSSVGPHKITSPTNQKPTMKIKLSIKKIVEVSPHKKLLYDCSPQKQSSYRSITRTMHKTTQSSAVVRPMQKETQNIKNMEMKFQSSKRKLKERLAEQRKIKRRTVMVDFQDMPKPVNDSRAPRRHCWDRNKF</sequence>
<organism evidence="2 3">
    <name type="scientific">Solanum verrucosum</name>
    <dbReference type="NCBI Taxonomy" id="315347"/>
    <lineage>
        <taxon>Eukaryota</taxon>
        <taxon>Viridiplantae</taxon>
        <taxon>Streptophyta</taxon>
        <taxon>Embryophyta</taxon>
        <taxon>Tracheophyta</taxon>
        <taxon>Spermatophyta</taxon>
        <taxon>Magnoliopsida</taxon>
        <taxon>eudicotyledons</taxon>
        <taxon>Gunneridae</taxon>
        <taxon>Pentapetalae</taxon>
        <taxon>asterids</taxon>
        <taxon>lamiids</taxon>
        <taxon>Solanales</taxon>
        <taxon>Solanaceae</taxon>
        <taxon>Solanoideae</taxon>
        <taxon>Solaneae</taxon>
        <taxon>Solanum</taxon>
    </lineage>
</organism>
<proteinExistence type="predicted"/>
<protein>
    <submittedName>
        <fullName evidence="2">Uncharacterized protein</fullName>
    </submittedName>
</protein>
<dbReference type="EMBL" id="CP133612">
    <property type="protein sequence ID" value="WMV10910.1"/>
    <property type="molecule type" value="Genomic_DNA"/>
</dbReference>
<accession>A0AAF0PVX6</accession>
<feature type="region of interest" description="Disordered" evidence="1">
    <location>
        <begin position="195"/>
        <end position="215"/>
    </location>
</feature>
<evidence type="ECO:0000313" key="3">
    <source>
        <dbReference type="Proteomes" id="UP001234989"/>
    </source>
</evidence>
<evidence type="ECO:0000256" key="1">
    <source>
        <dbReference type="SAM" id="MobiDB-lite"/>
    </source>
</evidence>
<name>A0AAF0PVX6_SOLVR</name>
<feature type="region of interest" description="Disordered" evidence="1">
    <location>
        <begin position="76"/>
        <end position="99"/>
    </location>
</feature>
<dbReference type="Proteomes" id="UP001234989">
    <property type="component" value="Chromosome 1"/>
</dbReference>
<dbReference type="PANTHER" id="PTHR48186">
    <property type="entry name" value="NB-ARC DOMAIN-CONTAINING PROTEIN"/>
    <property type="match status" value="1"/>
</dbReference>
<evidence type="ECO:0000313" key="2">
    <source>
        <dbReference type="EMBL" id="WMV10910.1"/>
    </source>
</evidence>
<reference evidence="2" key="1">
    <citation type="submission" date="2023-08" db="EMBL/GenBank/DDBJ databases">
        <title>A de novo genome assembly of Solanum verrucosum Schlechtendal, a Mexican diploid species geographically isolated from the other diploid A-genome species in potato relatives.</title>
        <authorList>
            <person name="Hosaka K."/>
        </authorList>
    </citation>
    <scope>NUCLEOTIDE SEQUENCE</scope>
    <source>
        <tissue evidence="2">Young leaves</tissue>
    </source>
</reference>
<dbReference type="AlphaFoldDB" id="A0AAF0PVX6"/>